<feature type="compositionally biased region" description="Gly residues" evidence="1">
    <location>
        <begin position="260"/>
        <end position="270"/>
    </location>
</feature>
<dbReference type="HOGENOM" id="CLU_3002702_0_0_1"/>
<feature type="region of interest" description="Disordered" evidence="1">
    <location>
        <begin position="1"/>
        <end position="308"/>
    </location>
</feature>
<proteinExistence type="predicted"/>
<feature type="compositionally biased region" description="Basic and acidic residues" evidence="1">
    <location>
        <begin position="96"/>
        <end position="108"/>
    </location>
</feature>
<reference evidence="2" key="1">
    <citation type="journal article" date="2008" name="Science">
        <title>The Physcomitrella genome reveals evolutionary insights into the conquest of land by plants.</title>
        <authorList>
            <person name="Rensing S."/>
            <person name="Lang D."/>
            <person name="Zimmer A."/>
            <person name="Terry A."/>
            <person name="Salamov A."/>
            <person name="Shapiro H."/>
            <person name="Nishiyama T."/>
            <person name="Perroud P.-F."/>
            <person name="Lindquist E."/>
            <person name="Kamisugi Y."/>
            <person name="Tanahashi T."/>
            <person name="Sakakibara K."/>
            <person name="Fujita T."/>
            <person name="Oishi K."/>
            <person name="Shin-I T."/>
            <person name="Kuroki Y."/>
            <person name="Toyoda A."/>
            <person name="Suzuki Y."/>
            <person name="Hashimoto A."/>
            <person name="Yamaguchi K."/>
            <person name="Sugano A."/>
            <person name="Kohara Y."/>
            <person name="Fujiyama A."/>
            <person name="Anterola A."/>
            <person name="Aoki S."/>
            <person name="Ashton N."/>
            <person name="Barbazuk W.B."/>
            <person name="Barker E."/>
            <person name="Bennetzen J."/>
            <person name="Bezanilla M."/>
            <person name="Blankenship R."/>
            <person name="Cho S.H."/>
            <person name="Dutcher S."/>
            <person name="Estelle M."/>
            <person name="Fawcett J.A."/>
            <person name="Gundlach H."/>
            <person name="Hanada K."/>
            <person name="Heyl A."/>
            <person name="Hicks K.A."/>
            <person name="Hugh J."/>
            <person name="Lohr M."/>
            <person name="Mayer K."/>
            <person name="Melkozernov A."/>
            <person name="Murata T."/>
            <person name="Nelson D."/>
            <person name="Pils B."/>
            <person name="Prigge M."/>
            <person name="Reiss B."/>
            <person name="Renner T."/>
            <person name="Rombauts S."/>
            <person name="Rushton P."/>
            <person name="Sanderfoot A."/>
            <person name="Schween G."/>
            <person name="Shiu S.-H."/>
            <person name="Stueber K."/>
            <person name="Theodoulou F.L."/>
            <person name="Tu H."/>
            <person name="Van de Peer Y."/>
            <person name="Verrier P.J."/>
            <person name="Waters E."/>
            <person name="Wood A."/>
            <person name="Yang L."/>
            <person name="Cove D."/>
            <person name="Cuming A."/>
            <person name="Hasebe M."/>
            <person name="Lucas S."/>
            <person name="Mishler D.B."/>
            <person name="Reski R."/>
            <person name="Grigoriev I."/>
            <person name="Quatrano R.S."/>
            <person name="Boore J.L."/>
        </authorList>
    </citation>
    <scope>NUCLEOTIDE SEQUENCE [LARGE SCALE GENOMIC DNA]</scope>
</reference>
<protein>
    <submittedName>
        <fullName evidence="2">Predicted protein</fullName>
    </submittedName>
</protein>
<feature type="compositionally biased region" description="Basic and acidic residues" evidence="1">
    <location>
        <begin position="200"/>
        <end position="220"/>
    </location>
</feature>
<feature type="non-terminal residue" evidence="2">
    <location>
        <position position="1"/>
    </location>
</feature>
<evidence type="ECO:0000313" key="2">
    <source>
        <dbReference type="EMBL" id="EDQ48250.1"/>
    </source>
</evidence>
<dbReference type="AlphaFoldDB" id="A9U7V3"/>
<sequence>VEHSVSWREGQPTQSVGGQHPEDQGKKGGPAGHHHGVQKIATKVRLEKHVPVVVQGESKRGRRCTPPRRPPAGKKGDDFPNEARSSSQGLPTQGAHIDHHEEEDKEQNGHAYGRPITQVLEVDQGLAVVHGQGTGGGVHPAHDEDDVEHPQGIQGAEDEGHHQGGGEEGEGNGPELLPPGGPVNAGRLVKFLGNQLEAGQQEKSHEGRGLPHVHGDDGRQDQLGPGQKGHLLRQDAQLHPQDVDHPVDIVEHPLPHLGGNHRGNGPGNKDGGAHQPPALEVGMDDQGDGQAQKGFQAHGDYSELHRVP</sequence>
<dbReference type="EMBL" id="DS546673">
    <property type="protein sequence ID" value="EDQ48250.1"/>
    <property type="molecule type" value="Genomic_DNA"/>
</dbReference>
<feature type="compositionally biased region" description="Basic and acidic residues" evidence="1">
    <location>
        <begin position="241"/>
        <end position="254"/>
    </location>
</feature>
<evidence type="ECO:0000256" key="1">
    <source>
        <dbReference type="SAM" id="MobiDB-lite"/>
    </source>
</evidence>
<gene>
    <name evidence="2" type="ORF">PHYPADRAFT_104077</name>
</gene>
<name>A9U7V3_PHYPA</name>
<organism>
    <name type="scientific">Physcomitrium patens</name>
    <name type="common">Spreading-leaved earth moss</name>
    <name type="synonym">Physcomitrella patens</name>
    <dbReference type="NCBI Taxonomy" id="3218"/>
    <lineage>
        <taxon>Eukaryota</taxon>
        <taxon>Viridiplantae</taxon>
        <taxon>Streptophyta</taxon>
        <taxon>Embryophyta</taxon>
        <taxon>Bryophyta</taxon>
        <taxon>Bryophytina</taxon>
        <taxon>Bryopsida</taxon>
        <taxon>Funariidae</taxon>
        <taxon>Funariales</taxon>
        <taxon>Funariaceae</taxon>
        <taxon>Physcomitrium</taxon>
    </lineage>
</organism>
<accession>A9U7V3</accession>